<evidence type="ECO:0000313" key="1">
    <source>
        <dbReference type="EMBL" id="PHM50038.1"/>
    </source>
</evidence>
<organism evidence="1 2">
    <name type="scientific">Xenorhabdus miraniensis</name>
    <dbReference type="NCBI Taxonomy" id="351674"/>
    <lineage>
        <taxon>Bacteria</taxon>
        <taxon>Pseudomonadati</taxon>
        <taxon>Pseudomonadota</taxon>
        <taxon>Gammaproteobacteria</taxon>
        <taxon>Enterobacterales</taxon>
        <taxon>Morganellaceae</taxon>
        <taxon>Xenorhabdus</taxon>
    </lineage>
</organism>
<sequence length="37" mass="3915">MFGMPDIPNWKGVPSVAMDEGISLGGATLINTLFGNY</sequence>
<evidence type="ECO:0000313" key="2">
    <source>
        <dbReference type="Proteomes" id="UP000221980"/>
    </source>
</evidence>
<gene>
    <name evidence="1" type="ORF">Xmir_00926</name>
</gene>
<comment type="caution">
    <text evidence="1">The sequence shown here is derived from an EMBL/GenBank/DDBJ whole genome shotgun (WGS) entry which is preliminary data.</text>
</comment>
<reference evidence="1 2" key="1">
    <citation type="journal article" date="2017" name="Nat. Microbiol.">
        <title>Natural product diversity associated with the nematode symbionts Photorhabdus and Xenorhabdus.</title>
        <authorList>
            <person name="Tobias N.J."/>
            <person name="Wolff H."/>
            <person name="Djahanschiri B."/>
            <person name="Grundmann F."/>
            <person name="Kronenwerth M."/>
            <person name="Shi Y.M."/>
            <person name="Simonyi S."/>
            <person name="Grun P."/>
            <person name="Shapiro-Ilan D."/>
            <person name="Pidot S.J."/>
            <person name="Stinear T.P."/>
            <person name="Ebersberger I."/>
            <person name="Bode H.B."/>
        </authorList>
    </citation>
    <scope>NUCLEOTIDE SEQUENCE [LARGE SCALE GENOMIC DNA]</scope>
    <source>
        <strain evidence="1 2">DSM 17902</strain>
    </source>
</reference>
<dbReference type="EMBL" id="NITZ01000003">
    <property type="protein sequence ID" value="PHM50038.1"/>
    <property type="molecule type" value="Genomic_DNA"/>
</dbReference>
<dbReference type="AlphaFoldDB" id="A0A2D0JUL7"/>
<name>A0A2D0JUL7_9GAMM</name>
<keyword evidence="2" id="KW-1185">Reference proteome</keyword>
<dbReference type="Proteomes" id="UP000221980">
    <property type="component" value="Unassembled WGS sequence"/>
</dbReference>
<proteinExistence type="predicted"/>
<accession>A0A2D0JUL7</accession>
<protein>
    <submittedName>
        <fullName evidence="1">Uncharacterized protein</fullName>
    </submittedName>
</protein>